<dbReference type="NCBIfam" id="NF001299">
    <property type="entry name" value="PRK00241.1"/>
    <property type="match status" value="1"/>
</dbReference>
<evidence type="ECO:0000313" key="9">
    <source>
        <dbReference type="EMBL" id="KEZ86279.1"/>
    </source>
</evidence>
<comment type="caution">
    <text evidence="9">The sequence shown here is derived from an EMBL/GenBank/DDBJ whole genome shotgun (WGS) entry which is preliminary data.</text>
</comment>
<evidence type="ECO:0000256" key="4">
    <source>
        <dbReference type="ARBA" id="ARBA00022801"/>
    </source>
</evidence>
<dbReference type="InterPro" id="IPR020084">
    <property type="entry name" value="NUDIX_hydrolase_CS"/>
</dbReference>
<evidence type="ECO:0000313" key="10">
    <source>
        <dbReference type="Proteomes" id="UP000028542"/>
    </source>
</evidence>
<dbReference type="EC" id="3.6.1.22" evidence="2"/>
<comment type="cofactor">
    <cofactor evidence="1">
        <name>Mg(2+)</name>
        <dbReference type="ChEBI" id="CHEBI:18420"/>
    </cofactor>
</comment>
<dbReference type="Gene3D" id="3.90.79.20">
    <property type="match status" value="1"/>
</dbReference>
<dbReference type="PROSITE" id="PS51462">
    <property type="entry name" value="NUDIX"/>
    <property type="match status" value="1"/>
</dbReference>
<evidence type="ECO:0000256" key="1">
    <source>
        <dbReference type="ARBA" id="ARBA00001946"/>
    </source>
</evidence>
<dbReference type="AlphaFoldDB" id="A0A084JBE5"/>
<evidence type="ECO:0000256" key="6">
    <source>
        <dbReference type="ARBA" id="ARBA00023027"/>
    </source>
</evidence>
<dbReference type="InterPro" id="IPR049734">
    <property type="entry name" value="NudC-like_C"/>
</dbReference>
<keyword evidence="10" id="KW-1185">Reference proteome</keyword>
<dbReference type="Gene3D" id="3.90.79.10">
    <property type="entry name" value="Nucleoside Triphosphate Pyrophosphohydrolase"/>
    <property type="match status" value="1"/>
</dbReference>
<dbReference type="PANTHER" id="PTHR11383:SF3">
    <property type="entry name" value="NAD(P)H PYROPHOSPHATASE NUDT13, MITOCHONDRIAL"/>
    <property type="match status" value="1"/>
</dbReference>
<dbReference type="Pfam" id="PF00293">
    <property type="entry name" value="NUDIX"/>
    <property type="match status" value="1"/>
</dbReference>
<dbReference type="EMBL" id="JPMD01000024">
    <property type="protein sequence ID" value="KEZ86279.1"/>
    <property type="molecule type" value="Genomic_DNA"/>
</dbReference>
<dbReference type="InterPro" id="IPR015376">
    <property type="entry name" value="Znr_NADH_PPase"/>
</dbReference>
<organism evidence="9 10">
    <name type="scientific">Clostridium sulfidigenes</name>
    <dbReference type="NCBI Taxonomy" id="318464"/>
    <lineage>
        <taxon>Bacteria</taxon>
        <taxon>Bacillati</taxon>
        <taxon>Bacillota</taxon>
        <taxon>Clostridia</taxon>
        <taxon>Eubacteriales</taxon>
        <taxon>Clostridiaceae</taxon>
        <taxon>Clostridium</taxon>
    </lineage>
</organism>
<keyword evidence="6" id="KW-0520">NAD</keyword>
<dbReference type="Pfam" id="PF09296">
    <property type="entry name" value="NUDIX-like"/>
    <property type="match status" value="1"/>
</dbReference>
<dbReference type="CDD" id="cd03429">
    <property type="entry name" value="NUDIX_NADH_pyrophosphatase_Nudt13"/>
    <property type="match status" value="1"/>
</dbReference>
<evidence type="ECO:0000256" key="2">
    <source>
        <dbReference type="ARBA" id="ARBA00012381"/>
    </source>
</evidence>
<dbReference type="InterPro" id="IPR015797">
    <property type="entry name" value="NUDIX_hydrolase-like_dom_sf"/>
</dbReference>
<dbReference type="GO" id="GO:0016787">
    <property type="term" value="F:hydrolase activity"/>
    <property type="evidence" value="ECO:0007669"/>
    <property type="project" value="UniProtKB-KW"/>
</dbReference>
<keyword evidence="3" id="KW-0479">Metal-binding</keyword>
<proteinExistence type="inferred from homology"/>
<dbReference type="Proteomes" id="UP000028542">
    <property type="component" value="Unassembled WGS sequence"/>
</dbReference>
<evidence type="ECO:0000259" key="8">
    <source>
        <dbReference type="PROSITE" id="PS51462"/>
    </source>
</evidence>
<accession>A0A084JBE5</accession>
<feature type="domain" description="Nudix hydrolase" evidence="8">
    <location>
        <begin position="144"/>
        <end position="269"/>
    </location>
</feature>
<keyword evidence="5" id="KW-0460">Magnesium</keyword>
<dbReference type="STRING" id="318464.IO99_10400"/>
<comment type="similarity">
    <text evidence="7">Belongs to the Nudix hydrolase family.</text>
</comment>
<protein>
    <recommendedName>
        <fullName evidence="2">NAD(+) diphosphatase</fullName>
        <ecNumber evidence="2">3.6.1.22</ecNumber>
    </recommendedName>
</protein>
<dbReference type="GO" id="GO:0046872">
    <property type="term" value="F:metal ion binding"/>
    <property type="evidence" value="ECO:0007669"/>
    <property type="project" value="UniProtKB-KW"/>
</dbReference>
<dbReference type="InterPro" id="IPR020476">
    <property type="entry name" value="Nudix_hydrolase"/>
</dbReference>
<dbReference type="PROSITE" id="PS00893">
    <property type="entry name" value="NUDIX_BOX"/>
    <property type="match status" value="1"/>
</dbReference>
<dbReference type="PANTHER" id="PTHR11383">
    <property type="entry name" value="NUCLEOSIDE DIPHOSPHATE-LINKED MOIETY X MOTIF 13"/>
    <property type="match status" value="1"/>
</dbReference>
<dbReference type="Pfam" id="PF09297">
    <property type="entry name" value="Zn_ribbon_NUD"/>
    <property type="match status" value="1"/>
</dbReference>
<dbReference type="InterPro" id="IPR015375">
    <property type="entry name" value="NADH_PPase-like_N"/>
</dbReference>
<dbReference type="InterPro" id="IPR000086">
    <property type="entry name" value="NUDIX_hydrolase_dom"/>
</dbReference>
<reference evidence="9 10" key="1">
    <citation type="submission" date="2014-07" db="EMBL/GenBank/DDBJ databases">
        <title>Draft genome of Clostridium sulfidigenes 113A isolated from sediments associated with methane hydrate from Krishna Godavari basin.</title>
        <authorList>
            <person name="Honkalas V.S."/>
            <person name="Dabir A.P."/>
            <person name="Arora P."/>
            <person name="Dhakephalkar P.K."/>
        </authorList>
    </citation>
    <scope>NUCLEOTIDE SEQUENCE [LARGE SCALE GENOMIC DNA]</scope>
    <source>
        <strain evidence="9 10">113A</strain>
    </source>
</reference>
<keyword evidence="4 7" id="KW-0378">Hydrolase</keyword>
<evidence type="ECO:0000256" key="7">
    <source>
        <dbReference type="RuleBase" id="RU003476"/>
    </source>
</evidence>
<evidence type="ECO:0000256" key="3">
    <source>
        <dbReference type="ARBA" id="ARBA00022723"/>
    </source>
</evidence>
<dbReference type="SUPFAM" id="SSF55811">
    <property type="entry name" value="Nudix"/>
    <property type="match status" value="2"/>
</dbReference>
<gene>
    <name evidence="9" type="ORF">IO99_10400</name>
</gene>
<name>A0A084JBE5_9CLOT</name>
<sequence length="274" mass="31319">MKEGKIMNHLSIEKTNVPIWFIFRQNELLVEEKEDKIFIPNFNDLESVNINPVRVQDLGIRSCGKCYSVEVSKEYTEPLGMKFITLRNLYGQVPDEIYIEAGRAIQIMNWDRTHQYCGVCGNSTNTILNEYGKICPQCGFISYPRISPAIIVAIVKNGKLLLAKNAKSKHNFYSVLAGFLEPGETLEECVEREVMEEVGIEVKNIKYFGNQPWPFPNSLMVGFTAEYDKGEIKVDGVEIEEANWFEVNNLPSIPGSISIARKLIDWFKDNYTEI</sequence>
<dbReference type="PRINTS" id="PR00502">
    <property type="entry name" value="NUDIXFAMILY"/>
</dbReference>
<evidence type="ECO:0000256" key="5">
    <source>
        <dbReference type="ARBA" id="ARBA00022842"/>
    </source>
</evidence>
<dbReference type="eggNOG" id="COG2816">
    <property type="taxonomic scope" value="Bacteria"/>
</dbReference>